<dbReference type="AlphaFoldDB" id="A0A154UZD9"/>
<gene>
    <name evidence="3" type="ORF">AWH51_13260</name>
</gene>
<comment type="caution">
    <text evidence="3">The sequence shown here is derived from an EMBL/GenBank/DDBJ whole genome shotgun (WGS) entry which is preliminary data.</text>
</comment>
<evidence type="ECO:0000256" key="1">
    <source>
        <dbReference type="SAM" id="MobiDB-lite"/>
    </source>
</evidence>
<evidence type="ECO:0000313" key="3">
    <source>
        <dbReference type="EMBL" id="KZC94483.1"/>
    </source>
</evidence>
<dbReference type="Gene3D" id="1.10.10.10">
    <property type="entry name" value="Winged helix-like DNA-binding domain superfamily/Winged helix DNA-binding domain"/>
    <property type="match status" value="1"/>
</dbReference>
<dbReference type="GO" id="GO:0003700">
    <property type="term" value="F:DNA-binding transcription factor activity"/>
    <property type="evidence" value="ECO:0007669"/>
    <property type="project" value="InterPro"/>
</dbReference>
<dbReference type="InterPro" id="IPR036388">
    <property type="entry name" value="WH-like_DNA-bd_sf"/>
</dbReference>
<organism evidence="3 4">
    <name type="scientific">Clavibacter tessellarius</name>
    <dbReference type="NCBI Taxonomy" id="31965"/>
    <lineage>
        <taxon>Bacteria</taxon>
        <taxon>Bacillati</taxon>
        <taxon>Actinomycetota</taxon>
        <taxon>Actinomycetes</taxon>
        <taxon>Micrococcales</taxon>
        <taxon>Microbacteriaceae</taxon>
        <taxon>Clavibacter</taxon>
    </lineage>
</organism>
<dbReference type="EMBL" id="LQXA01000042">
    <property type="protein sequence ID" value="KZC94483.1"/>
    <property type="molecule type" value="Genomic_DNA"/>
</dbReference>
<proteinExistence type="predicted"/>
<sequence>MKISHQRHFVVAAEVLHHPKAADQLGISRAKLASSIRAVEEHYGKAVFDPQSTETRLTKTGRLAYEEALEELAKPSTPPEAPKPPAGGKAKASKGQGRAPVVKGQPKPYKRTQGR</sequence>
<accession>A0A154UZD9</accession>
<dbReference type="OrthoDB" id="3636008at2"/>
<protein>
    <submittedName>
        <fullName evidence="3">LysR family transcriptional regulator</fullName>
    </submittedName>
</protein>
<feature type="domain" description="HTH lysR-type" evidence="2">
    <location>
        <begin position="1"/>
        <end position="58"/>
    </location>
</feature>
<dbReference type="SUPFAM" id="SSF46785">
    <property type="entry name" value="Winged helix' DNA-binding domain"/>
    <property type="match status" value="1"/>
</dbReference>
<dbReference type="InterPro" id="IPR000847">
    <property type="entry name" value="LysR_HTH_N"/>
</dbReference>
<dbReference type="PROSITE" id="PS50931">
    <property type="entry name" value="HTH_LYSR"/>
    <property type="match status" value="1"/>
</dbReference>
<dbReference type="InterPro" id="IPR036390">
    <property type="entry name" value="WH_DNA-bd_sf"/>
</dbReference>
<feature type="region of interest" description="Disordered" evidence="1">
    <location>
        <begin position="71"/>
        <end position="115"/>
    </location>
</feature>
<evidence type="ECO:0000259" key="2">
    <source>
        <dbReference type="PROSITE" id="PS50931"/>
    </source>
</evidence>
<dbReference type="Proteomes" id="UP000076218">
    <property type="component" value="Unassembled WGS sequence"/>
</dbReference>
<dbReference type="Pfam" id="PF00126">
    <property type="entry name" value="HTH_1"/>
    <property type="match status" value="1"/>
</dbReference>
<feature type="compositionally biased region" description="Pro residues" evidence="1">
    <location>
        <begin position="76"/>
        <end position="85"/>
    </location>
</feature>
<feature type="compositionally biased region" description="Low complexity" evidence="1">
    <location>
        <begin position="86"/>
        <end position="95"/>
    </location>
</feature>
<dbReference type="RefSeq" id="WP_063072188.1">
    <property type="nucleotide sequence ID" value="NZ_LQXA01000042.1"/>
</dbReference>
<dbReference type="STRING" id="31965.AWH51_13260"/>
<name>A0A154UZD9_9MICO</name>
<reference evidence="3 4" key="1">
    <citation type="submission" date="2016-01" db="EMBL/GenBank/DDBJ databases">
        <title>Draft genome sequence of Clavibacter michiganensis subsp. tessellarius DOAB 609.</title>
        <authorList>
            <person name="Tambong J.T."/>
        </authorList>
    </citation>
    <scope>NUCLEOTIDE SEQUENCE [LARGE SCALE GENOMIC DNA]</scope>
    <source>
        <strain evidence="3 4">DOAB 609</strain>
    </source>
</reference>
<evidence type="ECO:0000313" key="4">
    <source>
        <dbReference type="Proteomes" id="UP000076218"/>
    </source>
</evidence>